<evidence type="ECO:0000313" key="1">
    <source>
        <dbReference type="EMBL" id="MXU90616.1"/>
    </source>
</evidence>
<accession>A0A6B0ULR8</accession>
<name>A0A6B0ULR8_IXORI</name>
<proteinExistence type="predicted"/>
<sequence>MQEHNRLNDNLRNKIALLRDNVCNVKTVAPPACPFAKHWTHLIASPSLGRFLIGFDINLVVAHPAIFSEKETVPYIYPRQKKRPLGRSVTLLKRKARDATCVRPVNFIFSTPSAVC</sequence>
<dbReference type="AlphaFoldDB" id="A0A6B0ULR8"/>
<organism evidence="1">
    <name type="scientific">Ixodes ricinus</name>
    <name type="common">Common tick</name>
    <name type="synonym">Acarus ricinus</name>
    <dbReference type="NCBI Taxonomy" id="34613"/>
    <lineage>
        <taxon>Eukaryota</taxon>
        <taxon>Metazoa</taxon>
        <taxon>Ecdysozoa</taxon>
        <taxon>Arthropoda</taxon>
        <taxon>Chelicerata</taxon>
        <taxon>Arachnida</taxon>
        <taxon>Acari</taxon>
        <taxon>Parasitiformes</taxon>
        <taxon>Ixodida</taxon>
        <taxon>Ixodoidea</taxon>
        <taxon>Ixodidae</taxon>
        <taxon>Ixodinae</taxon>
        <taxon>Ixodes</taxon>
    </lineage>
</organism>
<protein>
    <submittedName>
        <fullName evidence="1">Uncharacterized protein</fullName>
    </submittedName>
</protein>
<dbReference type="EMBL" id="GIFC01008533">
    <property type="protein sequence ID" value="MXU90616.1"/>
    <property type="molecule type" value="Transcribed_RNA"/>
</dbReference>
<reference evidence="1" key="1">
    <citation type="submission" date="2019-12" db="EMBL/GenBank/DDBJ databases">
        <title>An insight into the sialome of adult female Ixodes ricinus ticks feeding for 6 days.</title>
        <authorList>
            <person name="Perner J."/>
            <person name="Ribeiro J.M.C."/>
        </authorList>
    </citation>
    <scope>NUCLEOTIDE SEQUENCE</scope>
    <source>
        <strain evidence="1">Semi-engorged</strain>
        <tissue evidence="1">Salivary glands</tissue>
    </source>
</reference>